<dbReference type="Proteomes" id="UP000228635">
    <property type="component" value="Unassembled WGS sequence"/>
</dbReference>
<protein>
    <submittedName>
        <fullName evidence="2">Uncharacterized protein</fullName>
    </submittedName>
</protein>
<evidence type="ECO:0000313" key="3">
    <source>
        <dbReference type="Proteomes" id="UP000228635"/>
    </source>
</evidence>
<organism evidence="2 3">
    <name type="scientific">Candidatus Harrisonbacteria bacterium CG10_big_fil_rev_8_21_14_0_10_42_17</name>
    <dbReference type="NCBI Taxonomy" id="1974584"/>
    <lineage>
        <taxon>Bacteria</taxon>
        <taxon>Candidatus Harrisoniibacteriota</taxon>
    </lineage>
</organism>
<dbReference type="EMBL" id="PFBA01000019">
    <property type="protein sequence ID" value="PIT92499.1"/>
    <property type="molecule type" value="Genomic_DNA"/>
</dbReference>
<name>A0A2M6WI84_9BACT</name>
<feature type="compositionally biased region" description="Basic and acidic residues" evidence="1">
    <location>
        <begin position="106"/>
        <end position="127"/>
    </location>
</feature>
<dbReference type="AlphaFoldDB" id="A0A2M6WI84"/>
<feature type="region of interest" description="Disordered" evidence="1">
    <location>
        <begin position="106"/>
        <end position="152"/>
    </location>
</feature>
<gene>
    <name evidence="2" type="ORF">COU08_02205</name>
</gene>
<accession>A0A2M6WI84</accession>
<comment type="caution">
    <text evidence="2">The sequence shown here is derived from an EMBL/GenBank/DDBJ whole genome shotgun (WGS) entry which is preliminary data.</text>
</comment>
<evidence type="ECO:0000256" key="1">
    <source>
        <dbReference type="SAM" id="MobiDB-lite"/>
    </source>
</evidence>
<evidence type="ECO:0000313" key="2">
    <source>
        <dbReference type="EMBL" id="PIT92499.1"/>
    </source>
</evidence>
<feature type="compositionally biased region" description="Basic residues" evidence="1">
    <location>
        <begin position="133"/>
        <end position="152"/>
    </location>
</feature>
<proteinExistence type="predicted"/>
<sequence length="152" mass="17107">MDMLLATISYVNRDRGWGIADVSRRTDQDGDEKVFLLLCHARCFLLVGARIESRPLKRGTPMPEEGTEICFEGVAPAGNGGKHPQALGWMPLKHKEKMELARVKAERTLRRKTEEQQRTKAIRETEVAARTPSPKKKGGKPSKKERRKTAVS</sequence>
<reference evidence="3" key="1">
    <citation type="submission" date="2017-09" db="EMBL/GenBank/DDBJ databases">
        <title>Depth-based differentiation of microbial function through sediment-hosted aquifers and enrichment of novel symbionts in the deep terrestrial subsurface.</title>
        <authorList>
            <person name="Probst A.J."/>
            <person name="Ladd B."/>
            <person name="Jarett J.K."/>
            <person name="Geller-Mcgrath D.E."/>
            <person name="Sieber C.M.K."/>
            <person name="Emerson J.B."/>
            <person name="Anantharaman K."/>
            <person name="Thomas B.C."/>
            <person name="Malmstrom R."/>
            <person name="Stieglmeier M."/>
            <person name="Klingl A."/>
            <person name="Woyke T."/>
            <person name="Ryan C.M."/>
            <person name="Banfield J.F."/>
        </authorList>
    </citation>
    <scope>NUCLEOTIDE SEQUENCE [LARGE SCALE GENOMIC DNA]</scope>
</reference>